<evidence type="ECO:0000256" key="4">
    <source>
        <dbReference type="SAM" id="Phobius"/>
    </source>
</evidence>
<dbReference type="OrthoDB" id="5985519at2759"/>
<dbReference type="SUPFAM" id="SSF49265">
    <property type="entry name" value="Fibronectin type III"/>
    <property type="match status" value="1"/>
</dbReference>
<dbReference type="InterPro" id="IPR007110">
    <property type="entry name" value="Ig-like_dom"/>
</dbReference>
<dbReference type="PANTHER" id="PTHR45080:SF8">
    <property type="entry name" value="IG-LIKE DOMAIN-CONTAINING PROTEIN"/>
    <property type="match status" value="1"/>
</dbReference>
<organism evidence="6 7">
    <name type="scientific">Bicyclus anynana</name>
    <name type="common">Squinting bush brown butterfly</name>
    <dbReference type="NCBI Taxonomy" id="110368"/>
    <lineage>
        <taxon>Eukaryota</taxon>
        <taxon>Metazoa</taxon>
        <taxon>Ecdysozoa</taxon>
        <taxon>Arthropoda</taxon>
        <taxon>Hexapoda</taxon>
        <taxon>Insecta</taxon>
        <taxon>Pterygota</taxon>
        <taxon>Neoptera</taxon>
        <taxon>Endopterygota</taxon>
        <taxon>Lepidoptera</taxon>
        <taxon>Glossata</taxon>
        <taxon>Ditrysia</taxon>
        <taxon>Papilionoidea</taxon>
        <taxon>Nymphalidae</taxon>
        <taxon>Satyrinae</taxon>
        <taxon>Satyrini</taxon>
        <taxon>Mycalesina</taxon>
        <taxon>Bicyclus</taxon>
    </lineage>
</organism>
<dbReference type="SMART" id="SM00060">
    <property type="entry name" value="FN3"/>
    <property type="match status" value="1"/>
</dbReference>
<dbReference type="InterPro" id="IPR013783">
    <property type="entry name" value="Ig-like_fold"/>
</dbReference>
<dbReference type="GO" id="GO:0098609">
    <property type="term" value="P:cell-cell adhesion"/>
    <property type="evidence" value="ECO:0007669"/>
    <property type="project" value="TreeGrafter"/>
</dbReference>
<keyword evidence="2" id="KW-1015">Disulfide bond</keyword>
<reference evidence="7" key="1">
    <citation type="submission" date="2025-08" db="UniProtKB">
        <authorList>
            <consortium name="RefSeq"/>
        </authorList>
    </citation>
    <scope>IDENTIFICATION</scope>
</reference>
<dbReference type="SUPFAM" id="SSF48726">
    <property type="entry name" value="Immunoglobulin"/>
    <property type="match status" value="3"/>
</dbReference>
<evidence type="ECO:0000313" key="7">
    <source>
        <dbReference type="RefSeq" id="XP_023937074.2"/>
    </source>
</evidence>
<dbReference type="InterPro" id="IPR050958">
    <property type="entry name" value="Cell_Adh-Cytoskel_Orgn"/>
</dbReference>
<evidence type="ECO:0000256" key="2">
    <source>
        <dbReference type="ARBA" id="ARBA00023157"/>
    </source>
</evidence>
<keyword evidence="4" id="KW-0472">Membrane</keyword>
<name>A0A6J1MRF9_BICAN</name>
<protein>
    <submittedName>
        <fullName evidence="7">Neural cell adhesion molecule 1</fullName>
    </submittedName>
</protein>
<accession>A0A6J1MRF9</accession>
<dbReference type="GO" id="GO:0005886">
    <property type="term" value="C:plasma membrane"/>
    <property type="evidence" value="ECO:0007669"/>
    <property type="project" value="TreeGrafter"/>
</dbReference>
<dbReference type="InterPro" id="IPR036116">
    <property type="entry name" value="FN3_sf"/>
</dbReference>
<proteinExistence type="predicted"/>
<gene>
    <name evidence="7" type="primary">LOC112045209</name>
</gene>
<feature type="domain" description="Ig-like" evidence="5">
    <location>
        <begin position="30"/>
        <end position="129"/>
    </location>
</feature>
<dbReference type="InterPro" id="IPR003598">
    <property type="entry name" value="Ig_sub2"/>
</dbReference>
<dbReference type="InterPro" id="IPR036179">
    <property type="entry name" value="Ig-like_dom_sf"/>
</dbReference>
<dbReference type="Gene3D" id="2.60.40.10">
    <property type="entry name" value="Immunoglobulins"/>
    <property type="match status" value="4"/>
</dbReference>
<sequence>MKWIFYVIVFIYMFYRTVYGKVQPTLHKEPRSTISIDPIDYGQNGNYFETGKRITIACKGASKNQKVEWVNPEGEVVQRNIQNRVYAQEHFVASYKTRLPALLLTISLATVEDTGVWECRAGDTTREVSLCVIDPSSFVNTPSEVAVDHGRSITLSCQARGEPEPRLLWYRNGEIITDDPSSSKYELMTQYHSQGFAGLLTITSVESEDNGDYFCEAIQESPRDEECSARIKMNITLHVSSPPTFAGGNETTMVPAEENKSVDLVCAANAYPIPTYRWFKEVGNILSEYPQDDILLQDNGAEAVITVTANASTFGHRFQCRASNEYGEMDKVFTLIHLEKPPKPDKISVSAADHETIKFYAHWKQIESPFPVDNMIVQYFKKELLGKRSILREIDWKRGKETVIKTDENGLINEEQPGIYFTLSGLEEEQDYVVRMRALNEAGTSSWYGAIHASTLEKTEETEELPIEEESEEDKPQYTAAALSDGTFYGVFFAGGIIVIVVGCMFIMRMV</sequence>
<feature type="transmembrane region" description="Helical" evidence="4">
    <location>
        <begin position="488"/>
        <end position="508"/>
    </location>
</feature>
<dbReference type="Proteomes" id="UP001652582">
    <property type="component" value="Chromosome 9"/>
</dbReference>
<dbReference type="InterPro" id="IPR003599">
    <property type="entry name" value="Ig_sub"/>
</dbReference>
<keyword evidence="4" id="KW-1133">Transmembrane helix</keyword>
<dbReference type="PROSITE" id="PS50835">
    <property type="entry name" value="IG_LIKE"/>
    <property type="match status" value="3"/>
</dbReference>
<dbReference type="GO" id="GO:0005911">
    <property type="term" value="C:cell-cell junction"/>
    <property type="evidence" value="ECO:0007669"/>
    <property type="project" value="TreeGrafter"/>
</dbReference>
<feature type="domain" description="Ig-like" evidence="5">
    <location>
        <begin position="243"/>
        <end position="334"/>
    </location>
</feature>
<dbReference type="GO" id="GO:0050839">
    <property type="term" value="F:cell adhesion molecule binding"/>
    <property type="evidence" value="ECO:0007669"/>
    <property type="project" value="TreeGrafter"/>
</dbReference>
<dbReference type="SMART" id="SM00408">
    <property type="entry name" value="IGc2"/>
    <property type="match status" value="3"/>
</dbReference>
<dbReference type="SMART" id="SM00409">
    <property type="entry name" value="IG"/>
    <property type="match status" value="3"/>
</dbReference>
<dbReference type="InterPro" id="IPR003961">
    <property type="entry name" value="FN3_dom"/>
</dbReference>
<dbReference type="GeneID" id="112045209"/>
<dbReference type="CDD" id="cd00096">
    <property type="entry name" value="Ig"/>
    <property type="match status" value="1"/>
</dbReference>
<dbReference type="Pfam" id="PF13927">
    <property type="entry name" value="Ig_3"/>
    <property type="match status" value="2"/>
</dbReference>
<keyword evidence="4" id="KW-0812">Transmembrane</keyword>
<dbReference type="GO" id="GO:0005576">
    <property type="term" value="C:extracellular region"/>
    <property type="evidence" value="ECO:0007669"/>
    <property type="project" value="UniProtKB-SubCell"/>
</dbReference>
<keyword evidence="3" id="KW-0393">Immunoglobulin domain</keyword>
<evidence type="ECO:0000256" key="3">
    <source>
        <dbReference type="ARBA" id="ARBA00023319"/>
    </source>
</evidence>
<evidence type="ECO:0000313" key="6">
    <source>
        <dbReference type="Proteomes" id="UP001652582"/>
    </source>
</evidence>
<dbReference type="AlphaFoldDB" id="A0A6J1MRF9"/>
<dbReference type="PANTHER" id="PTHR45080">
    <property type="entry name" value="CONTACTIN 5"/>
    <property type="match status" value="1"/>
</dbReference>
<dbReference type="RefSeq" id="XP_023937074.2">
    <property type="nucleotide sequence ID" value="XM_024081306.2"/>
</dbReference>
<keyword evidence="6" id="KW-1185">Reference proteome</keyword>
<keyword evidence="1" id="KW-0732">Signal</keyword>
<evidence type="ECO:0000256" key="1">
    <source>
        <dbReference type="ARBA" id="ARBA00022729"/>
    </source>
</evidence>
<dbReference type="CDD" id="cd00063">
    <property type="entry name" value="FN3"/>
    <property type="match status" value="1"/>
</dbReference>
<feature type="domain" description="Ig-like" evidence="5">
    <location>
        <begin position="135"/>
        <end position="236"/>
    </location>
</feature>
<dbReference type="KEGG" id="bany:112045209"/>
<evidence type="ECO:0000259" key="5">
    <source>
        <dbReference type="PROSITE" id="PS50835"/>
    </source>
</evidence>